<accession>A0A4V2X6D2</accession>
<dbReference type="RefSeq" id="WP_132345675.1">
    <property type="nucleotide sequence ID" value="NZ_CAWOLF010000010.1"/>
</dbReference>
<sequence>MVCSSRQSWHNLELKIKELHEISSRLNFRYLYDVRSSSRFIFEINELIRTVNYEIGTNCLSVDGGIAILQDEIDNLRRQELDLLINDSKLYMIVQKEKKEKEDETTNLILKQVGFVSGGSQIFAGIGICVASLGAACAGFGVPLLVQGGNNVYENGYYLLLRKEASGPVRNVYRDAAKTLGYSEADGDKIYGYVDLGLSGYAMARSVVRPGTFRLFRCIKTDYIRGWQEMGKVPLIAELIGDGVTGFSIYSISKDEGEKNER</sequence>
<dbReference type="InterPro" id="IPR025320">
    <property type="entry name" value="DUF4225"/>
</dbReference>
<dbReference type="Proteomes" id="UP000295550">
    <property type="component" value="Unassembled WGS sequence"/>
</dbReference>
<evidence type="ECO:0008006" key="3">
    <source>
        <dbReference type="Google" id="ProtNLM"/>
    </source>
</evidence>
<reference evidence="1 2" key="1">
    <citation type="journal article" date="2019" name="Int. J. Syst. Evol. Microbiol.">
        <title>Photorhabdus khanii subsp. guanajuatensis subsp. nov., isolated from Heterorhabditis atacamensis, and Photorhabdus luminescens subsp. mexicana subsp. nov., isolated from Heterorhabditis mexicana entomopathogenic nematodes.</title>
        <authorList>
            <person name="Machado R.A.R."/>
            <person name="Bruno P."/>
            <person name="Arce C.C.M."/>
            <person name="Liechti N."/>
            <person name="Kohler A."/>
            <person name="Bernal J."/>
            <person name="Bruggmann R."/>
            <person name="Turlings T.C.J."/>
        </authorList>
    </citation>
    <scope>NUCLEOTIDE SEQUENCE [LARGE SCALE GENOMIC DNA]</scope>
    <source>
        <strain evidence="1 2">MEX47-22</strain>
    </source>
</reference>
<gene>
    <name evidence="1" type="ORF">C5468_11605</name>
</gene>
<evidence type="ECO:0000313" key="1">
    <source>
        <dbReference type="EMBL" id="TDB51615.1"/>
    </source>
</evidence>
<proteinExistence type="predicted"/>
<name>A0A4V2X6D2_PHOLU</name>
<dbReference type="Pfam" id="PF13988">
    <property type="entry name" value="DUF4225"/>
    <property type="match status" value="1"/>
</dbReference>
<protein>
    <recommendedName>
        <fullName evidence="3">DUF4225 domain-containing protein</fullName>
    </recommendedName>
</protein>
<dbReference type="EMBL" id="PUJX01000010">
    <property type="protein sequence ID" value="TDB51615.1"/>
    <property type="molecule type" value="Genomic_DNA"/>
</dbReference>
<evidence type="ECO:0000313" key="2">
    <source>
        <dbReference type="Proteomes" id="UP000295550"/>
    </source>
</evidence>
<comment type="caution">
    <text evidence="1">The sequence shown here is derived from an EMBL/GenBank/DDBJ whole genome shotgun (WGS) entry which is preliminary data.</text>
</comment>
<organism evidence="1 2">
    <name type="scientific">Photorhabdus luminescens subsp. mexicana</name>
    <dbReference type="NCBI Taxonomy" id="2100167"/>
    <lineage>
        <taxon>Bacteria</taxon>
        <taxon>Pseudomonadati</taxon>
        <taxon>Pseudomonadota</taxon>
        <taxon>Gammaproteobacteria</taxon>
        <taxon>Enterobacterales</taxon>
        <taxon>Morganellaceae</taxon>
        <taxon>Photorhabdus</taxon>
    </lineage>
</organism>
<dbReference type="AlphaFoldDB" id="A0A4V2X6D2"/>